<proteinExistence type="predicted"/>
<evidence type="ECO:0000313" key="2">
    <source>
        <dbReference type="EMBL" id="KAL2813470.1"/>
    </source>
</evidence>
<dbReference type="Proteomes" id="UP001610335">
    <property type="component" value="Unassembled WGS sequence"/>
</dbReference>
<gene>
    <name evidence="2" type="ORF">BDW59DRAFT_31232</name>
</gene>
<feature type="compositionally biased region" description="Acidic residues" evidence="1">
    <location>
        <begin position="436"/>
        <end position="453"/>
    </location>
</feature>
<name>A0ABR4HDB3_9EURO</name>
<organism evidence="2 3">
    <name type="scientific">Aspergillus cavernicola</name>
    <dbReference type="NCBI Taxonomy" id="176166"/>
    <lineage>
        <taxon>Eukaryota</taxon>
        <taxon>Fungi</taxon>
        <taxon>Dikarya</taxon>
        <taxon>Ascomycota</taxon>
        <taxon>Pezizomycotina</taxon>
        <taxon>Eurotiomycetes</taxon>
        <taxon>Eurotiomycetidae</taxon>
        <taxon>Eurotiales</taxon>
        <taxon>Aspergillaceae</taxon>
        <taxon>Aspergillus</taxon>
        <taxon>Aspergillus subgen. Nidulantes</taxon>
    </lineage>
</organism>
<keyword evidence="3" id="KW-1185">Reference proteome</keyword>
<sequence length="497" mass="57160">MSEVKGKLDRDRLKENGITLGRNVVDLSNLRELLGDQAENLAGRLLNFHQFAPQERAQALLSSTDRNLSNRLKADLESAQEVENLKKLKAKGVRSHREAMNIVVASEDRWMDLVKEELFKDVRQRARDAEGAKALSVNQLARALRVDRDVTWYAAYQARSETALPDAPKLTRPKPDLYISLPTVDQQKVPRGFARIPSLRSFLTVDLLSLQREIGLVSNPLGFASGGKIKDKDRHCFPCMVLEAKHHEVKQSEVMKCYYQAANATSSALAMLDSLTRDFIQSNFKSEGRPVVAITLNGHQTRVWVAGIKYKVNISKRVPLGGGLKWRKFTKVRYHMQCIWKGDLHDEEPMMQLICIIDNLEKWINDDFRPWVSRHLSRHYYNEGIWEDIDEETSMCNNEEEEDSSGVEDSDSENSEDYEDQTDEEERQWDENWVLDTEEESESGLSSDDEDYDEYLRDKERADSLMDQFSRLSVDAKANSTTRVTHRFIKARNERGL</sequence>
<evidence type="ECO:0000313" key="3">
    <source>
        <dbReference type="Proteomes" id="UP001610335"/>
    </source>
</evidence>
<accession>A0ABR4HDB3</accession>
<dbReference type="EMBL" id="JBFXLS010000144">
    <property type="protein sequence ID" value="KAL2813470.1"/>
    <property type="molecule type" value="Genomic_DNA"/>
</dbReference>
<evidence type="ECO:0000256" key="1">
    <source>
        <dbReference type="SAM" id="MobiDB-lite"/>
    </source>
</evidence>
<feature type="region of interest" description="Disordered" evidence="1">
    <location>
        <begin position="395"/>
        <end position="454"/>
    </location>
</feature>
<reference evidence="2 3" key="1">
    <citation type="submission" date="2024-07" db="EMBL/GenBank/DDBJ databases">
        <title>Section-level genome sequencing and comparative genomics of Aspergillus sections Usti and Cavernicolus.</title>
        <authorList>
            <consortium name="Lawrence Berkeley National Laboratory"/>
            <person name="Nybo J.L."/>
            <person name="Vesth T.C."/>
            <person name="Theobald S."/>
            <person name="Frisvad J.C."/>
            <person name="Larsen T.O."/>
            <person name="Kjaerboelling I."/>
            <person name="Rothschild-Mancinelli K."/>
            <person name="Lyhne E.K."/>
            <person name="Kogle M.E."/>
            <person name="Barry K."/>
            <person name="Clum A."/>
            <person name="Na H."/>
            <person name="Ledsgaard L."/>
            <person name="Lin J."/>
            <person name="Lipzen A."/>
            <person name="Kuo A."/>
            <person name="Riley R."/>
            <person name="Mondo S."/>
            <person name="LaButti K."/>
            <person name="Haridas S."/>
            <person name="Pangalinan J."/>
            <person name="Salamov A.A."/>
            <person name="Simmons B.A."/>
            <person name="Magnuson J.K."/>
            <person name="Chen J."/>
            <person name="Drula E."/>
            <person name="Henrissat B."/>
            <person name="Wiebenga A."/>
            <person name="Lubbers R.J."/>
            <person name="Gomes A.C."/>
            <person name="Makela M.R."/>
            <person name="Stajich J."/>
            <person name="Grigoriev I.V."/>
            <person name="Mortensen U.H."/>
            <person name="De vries R.P."/>
            <person name="Baker S.E."/>
            <person name="Andersen M.R."/>
        </authorList>
    </citation>
    <scope>NUCLEOTIDE SEQUENCE [LARGE SCALE GENOMIC DNA]</scope>
    <source>
        <strain evidence="2 3">CBS 600.67</strain>
    </source>
</reference>
<comment type="caution">
    <text evidence="2">The sequence shown here is derived from an EMBL/GenBank/DDBJ whole genome shotgun (WGS) entry which is preliminary data.</text>
</comment>
<feature type="compositionally biased region" description="Acidic residues" evidence="1">
    <location>
        <begin position="395"/>
        <end position="428"/>
    </location>
</feature>
<protein>
    <submittedName>
        <fullName evidence="2">Uncharacterized protein</fullName>
    </submittedName>
</protein>